<gene>
    <name evidence="1" type="ORF">BLNAU_7178</name>
</gene>
<comment type="caution">
    <text evidence="1">The sequence shown here is derived from an EMBL/GenBank/DDBJ whole genome shotgun (WGS) entry which is preliminary data.</text>
</comment>
<name>A0ABQ9Y256_9EUKA</name>
<proteinExistence type="predicted"/>
<dbReference type="Proteomes" id="UP001281761">
    <property type="component" value="Unassembled WGS sequence"/>
</dbReference>
<accession>A0ABQ9Y256</accession>
<evidence type="ECO:0000313" key="1">
    <source>
        <dbReference type="EMBL" id="KAK2957744.1"/>
    </source>
</evidence>
<sequence length="357" mass="40325">MEEESADLNNSNDSCLNHFPAPRSSFDSLQEPFLNFDVNSELSFEKKSTIFNSLVTLVKTEYTFDDPLQDKAIRFLKSLEPMWGRQDQANQLVTDLVPSSAGSHSGFVESISTLLSAPHSTVVAAALSFLHKTAGCPPMQDLWSLLESDLLTTVLATVQPHTLPISGNETIIDNLIWIIFNCINLALPYNLRNLDITTSIDKYSHREMIFQKVVIPSSQFVTFLISNRYNLNGDLFRSFINLLSVLLRIGPFHRPTLEYVLASPIAMTFSSTLLSIEDENCLWSALFNIALSLEEWNQDGPDRVKCKKWMIQALFSESFEDTLEQMLKYDIHGDFGRGIVTFCQSVTYKLGSNVKRQ</sequence>
<protein>
    <submittedName>
        <fullName evidence="1">Uncharacterized protein</fullName>
    </submittedName>
</protein>
<dbReference type="EMBL" id="JARBJD010000043">
    <property type="protein sequence ID" value="KAK2957744.1"/>
    <property type="molecule type" value="Genomic_DNA"/>
</dbReference>
<organism evidence="1 2">
    <name type="scientific">Blattamonas nauphoetae</name>
    <dbReference type="NCBI Taxonomy" id="2049346"/>
    <lineage>
        <taxon>Eukaryota</taxon>
        <taxon>Metamonada</taxon>
        <taxon>Preaxostyla</taxon>
        <taxon>Oxymonadida</taxon>
        <taxon>Blattamonas</taxon>
    </lineage>
</organism>
<evidence type="ECO:0000313" key="2">
    <source>
        <dbReference type="Proteomes" id="UP001281761"/>
    </source>
</evidence>
<reference evidence="1 2" key="1">
    <citation type="journal article" date="2022" name="bioRxiv">
        <title>Genomics of Preaxostyla Flagellates Illuminates Evolutionary Transitions and the Path Towards Mitochondrial Loss.</title>
        <authorList>
            <person name="Novak L.V.F."/>
            <person name="Treitli S.C."/>
            <person name="Pyrih J."/>
            <person name="Halakuc P."/>
            <person name="Pipaliya S.V."/>
            <person name="Vacek V."/>
            <person name="Brzon O."/>
            <person name="Soukal P."/>
            <person name="Eme L."/>
            <person name="Dacks J.B."/>
            <person name="Karnkowska A."/>
            <person name="Elias M."/>
            <person name="Hampl V."/>
        </authorList>
    </citation>
    <scope>NUCLEOTIDE SEQUENCE [LARGE SCALE GENOMIC DNA]</scope>
    <source>
        <strain evidence="1">NAU3</strain>
        <tissue evidence="1">Gut</tissue>
    </source>
</reference>
<keyword evidence="2" id="KW-1185">Reference proteome</keyword>